<dbReference type="Pfam" id="PF00237">
    <property type="entry name" value="Ribosomal_L22"/>
    <property type="match status" value="1"/>
</dbReference>
<comment type="subunit">
    <text evidence="7 9">Part of the 50S ribosomal subunit.</text>
</comment>
<comment type="function">
    <text evidence="7 10">This protein binds specifically to 23S rRNA; its binding is stimulated by other ribosomal proteins, e.g., L4, L17, and L20. It is important during the early stages of 50S assembly. It makes multiple contacts with different domains of the 23S rRNA in the assembled 50S subunit and ribosome.</text>
</comment>
<dbReference type="Proteomes" id="UP000808388">
    <property type="component" value="Unassembled WGS sequence"/>
</dbReference>
<dbReference type="InterPro" id="IPR005727">
    <property type="entry name" value="Ribosomal_uL22_bac/chlpt-type"/>
</dbReference>
<feature type="coiled-coil region" evidence="11">
    <location>
        <begin position="128"/>
        <end position="155"/>
    </location>
</feature>
<name>A0A9D6QU83_9BACT</name>
<dbReference type="InterPro" id="IPR047867">
    <property type="entry name" value="Ribosomal_uL22_bac/org-type"/>
</dbReference>
<dbReference type="InterPro" id="IPR001063">
    <property type="entry name" value="Ribosomal_uL22"/>
</dbReference>
<dbReference type="PANTHER" id="PTHR13501">
    <property type="entry name" value="CHLOROPLAST 50S RIBOSOMAL PROTEIN L22-RELATED"/>
    <property type="match status" value="1"/>
</dbReference>
<comment type="similarity">
    <text evidence="1 7 8">Belongs to the universal ribosomal protein uL22 family.</text>
</comment>
<evidence type="ECO:0000256" key="9">
    <source>
        <dbReference type="RuleBase" id="RU004006"/>
    </source>
</evidence>
<gene>
    <name evidence="7 12" type="primary">rplV</name>
    <name evidence="12" type="ORF">HY220_03085</name>
</gene>
<evidence type="ECO:0000256" key="4">
    <source>
        <dbReference type="ARBA" id="ARBA00022980"/>
    </source>
</evidence>
<evidence type="ECO:0000256" key="3">
    <source>
        <dbReference type="ARBA" id="ARBA00022884"/>
    </source>
</evidence>
<dbReference type="GO" id="GO:0022625">
    <property type="term" value="C:cytosolic large ribosomal subunit"/>
    <property type="evidence" value="ECO:0007669"/>
    <property type="project" value="TreeGrafter"/>
</dbReference>
<dbReference type="PROSITE" id="PS00464">
    <property type="entry name" value="RIBOSOMAL_L22"/>
    <property type="match status" value="1"/>
</dbReference>
<comment type="function">
    <text evidence="7">The globular domain of the protein is located near the polypeptide exit tunnel on the outside of the subunit, while an extended beta-hairpin is found that lines the wall of the exit tunnel in the center of the 70S ribosome.</text>
</comment>
<dbReference type="PANTHER" id="PTHR13501:SF8">
    <property type="entry name" value="LARGE RIBOSOMAL SUBUNIT PROTEIN UL22M"/>
    <property type="match status" value="1"/>
</dbReference>
<dbReference type="SUPFAM" id="SSF54843">
    <property type="entry name" value="Ribosomal protein L22"/>
    <property type="match status" value="1"/>
</dbReference>
<evidence type="ECO:0000256" key="8">
    <source>
        <dbReference type="RuleBase" id="RU004005"/>
    </source>
</evidence>
<evidence type="ECO:0000256" key="2">
    <source>
        <dbReference type="ARBA" id="ARBA00022730"/>
    </source>
</evidence>
<comment type="caution">
    <text evidence="12">The sequence shown here is derived from an EMBL/GenBank/DDBJ whole genome shotgun (WGS) entry which is preliminary data.</text>
</comment>
<keyword evidence="4 7" id="KW-0689">Ribosomal protein</keyword>
<dbReference type="AlphaFoldDB" id="A0A9D6QU83"/>
<keyword evidence="5 7" id="KW-0687">Ribonucleoprotein</keyword>
<evidence type="ECO:0000256" key="6">
    <source>
        <dbReference type="ARBA" id="ARBA00035207"/>
    </source>
</evidence>
<evidence type="ECO:0000256" key="1">
    <source>
        <dbReference type="ARBA" id="ARBA00009451"/>
    </source>
</evidence>
<dbReference type="GO" id="GO:0019843">
    <property type="term" value="F:rRNA binding"/>
    <property type="evidence" value="ECO:0007669"/>
    <property type="project" value="UniProtKB-UniRule"/>
</dbReference>
<reference evidence="12" key="1">
    <citation type="submission" date="2020-07" db="EMBL/GenBank/DDBJ databases">
        <title>Huge and variable diversity of episymbiotic CPR bacteria and DPANN archaea in groundwater ecosystems.</title>
        <authorList>
            <person name="He C.Y."/>
            <person name="Keren R."/>
            <person name="Whittaker M."/>
            <person name="Farag I.F."/>
            <person name="Doudna J."/>
            <person name="Cate J.H.D."/>
            <person name="Banfield J.F."/>
        </authorList>
    </citation>
    <scope>NUCLEOTIDE SEQUENCE</scope>
    <source>
        <strain evidence="12">NC_groundwater_972_Pr1_S-0.2um_49_27</strain>
    </source>
</reference>
<keyword evidence="3 7" id="KW-0694">RNA-binding</keyword>
<dbReference type="InterPro" id="IPR018260">
    <property type="entry name" value="Ribosomal_uL22_CS"/>
</dbReference>
<dbReference type="Gene3D" id="3.90.470.10">
    <property type="entry name" value="Ribosomal protein L22/L17"/>
    <property type="match status" value="1"/>
</dbReference>
<dbReference type="CDD" id="cd00336">
    <property type="entry name" value="Ribosomal_L22"/>
    <property type="match status" value="1"/>
</dbReference>
<keyword evidence="11" id="KW-0175">Coiled coil</keyword>
<dbReference type="GO" id="GO:0006412">
    <property type="term" value="P:translation"/>
    <property type="evidence" value="ECO:0007669"/>
    <property type="project" value="UniProtKB-UniRule"/>
</dbReference>
<evidence type="ECO:0000256" key="10">
    <source>
        <dbReference type="RuleBase" id="RU004008"/>
    </source>
</evidence>
<keyword evidence="2 7" id="KW-0699">rRNA-binding</keyword>
<dbReference type="NCBIfam" id="TIGR01044">
    <property type="entry name" value="rplV_bact"/>
    <property type="match status" value="1"/>
</dbReference>
<evidence type="ECO:0000256" key="5">
    <source>
        <dbReference type="ARBA" id="ARBA00023274"/>
    </source>
</evidence>
<protein>
    <recommendedName>
        <fullName evidence="6 7">Large ribosomal subunit protein uL22</fullName>
    </recommendedName>
</protein>
<evidence type="ECO:0000313" key="12">
    <source>
        <dbReference type="EMBL" id="MBI3627698.1"/>
    </source>
</evidence>
<dbReference type="EMBL" id="JACQCQ010000012">
    <property type="protein sequence ID" value="MBI3627698.1"/>
    <property type="molecule type" value="Genomic_DNA"/>
</dbReference>
<evidence type="ECO:0000256" key="7">
    <source>
        <dbReference type="HAMAP-Rule" id="MF_01331"/>
    </source>
</evidence>
<dbReference type="InterPro" id="IPR036394">
    <property type="entry name" value="Ribosomal_uL22_sf"/>
</dbReference>
<dbReference type="HAMAP" id="MF_01331_B">
    <property type="entry name" value="Ribosomal_uL22_B"/>
    <property type="match status" value="1"/>
</dbReference>
<proteinExistence type="inferred from homology"/>
<dbReference type="GO" id="GO:0003735">
    <property type="term" value="F:structural constituent of ribosome"/>
    <property type="evidence" value="ECO:0007669"/>
    <property type="project" value="InterPro"/>
</dbReference>
<sequence length="174" mass="19854">MEVIARANHLRIAPRKTRLVAGLIRGLPVRDADVQLRHLPKRAAEPIRKLLDSAIANAKHNFNLDKKNLRVKQVIVNSGPVLKRTMPRAFGRAALIRKRSSHIILTLDELQPSAKKMQKPKIEGPELRRASIEELKEIEREEAKIKTKYDSTETAQHIKGKAGFRERIFNRKAV</sequence>
<evidence type="ECO:0000256" key="11">
    <source>
        <dbReference type="SAM" id="Coils"/>
    </source>
</evidence>
<organism evidence="12 13">
    <name type="scientific">Candidatus Sungiibacteriota bacterium</name>
    <dbReference type="NCBI Taxonomy" id="2750080"/>
    <lineage>
        <taxon>Bacteria</taxon>
        <taxon>Candidatus Sungiibacteriota</taxon>
    </lineage>
</organism>
<accession>A0A9D6QU83</accession>
<evidence type="ECO:0000313" key="13">
    <source>
        <dbReference type="Proteomes" id="UP000808388"/>
    </source>
</evidence>